<accession>A0A1I7RR10</accession>
<organism evidence="3 5">
    <name type="scientific">Bursaphelenchus xylophilus</name>
    <name type="common">Pinewood nematode worm</name>
    <name type="synonym">Aphelenchoides xylophilus</name>
    <dbReference type="NCBI Taxonomy" id="6326"/>
    <lineage>
        <taxon>Eukaryota</taxon>
        <taxon>Metazoa</taxon>
        <taxon>Ecdysozoa</taxon>
        <taxon>Nematoda</taxon>
        <taxon>Chromadorea</taxon>
        <taxon>Rhabditida</taxon>
        <taxon>Tylenchina</taxon>
        <taxon>Tylenchomorpha</taxon>
        <taxon>Aphelenchoidea</taxon>
        <taxon>Aphelenchoididae</taxon>
        <taxon>Bursaphelenchus</taxon>
    </lineage>
</organism>
<name>A0A1I7RR10_BURXY</name>
<feature type="region of interest" description="Disordered" evidence="1">
    <location>
        <begin position="62"/>
        <end position="99"/>
    </location>
</feature>
<evidence type="ECO:0000313" key="2">
    <source>
        <dbReference type="EMBL" id="CAD5234782.1"/>
    </source>
</evidence>
<reference evidence="2" key="2">
    <citation type="submission" date="2020-09" db="EMBL/GenBank/DDBJ databases">
        <authorList>
            <person name="Kikuchi T."/>
        </authorList>
    </citation>
    <scope>NUCLEOTIDE SEQUENCE</scope>
    <source>
        <strain evidence="2">Ka4C1</strain>
    </source>
</reference>
<dbReference type="EMBL" id="CAJFDI010000006">
    <property type="protein sequence ID" value="CAD5234782.1"/>
    <property type="molecule type" value="Genomic_DNA"/>
</dbReference>
<dbReference type="EMBL" id="CAJFCV020000006">
    <property type="protein sequence ID" value="CAG9130790.1"/>
    <property type="molecule type" value="Genomic_DNA"/>
</dbReference>
<gene>
    <name evidence="2" type="ORF">BXYJ_LOCUS14873</name>
</gene>
<evidence type="ECO:0000313" key="4">
    <source>
        <dbReference type="Proteomes" id="UP000659654"/>
    </source>
</evidence>
<protein>
    <submittedName>
        <fullName evidence="2">(pine wood nematode) hypothetical protein</fullName>
    </submittedName>
</protein>
<evidence type="ECO:0000313" key="5">
    <source>
        <dbReference type="WBParaSite" id="BXY_0315600.1"/>
    </source>
</evidence>
<sequence length="120" mass="13286">MPFLGAESYRINKKKRACELLEGRSLNLPVFWNGQGPNGPLCSAPASFKPPAFCVERVHNTTKGRSPRSLILPSPLPFTPRTASRRQRPPVQPAPYRRHSPHLIPGLDVTFSCCQAEAVI</sequence>
<dbReference type="AlphaFoldDB" id="A0A1I7RR10"/>
<dbReference type="WBParaSite" id="BXY_0315600.1">
    <property type="protein sequence ID" value="BXY_0315600.1"/>
    <property type="gene ID" value="BXY_0315600"/>
</dbReference>
<proteinExistence type="predicted"/>
<dbReference type="Proteomes" id="UP000582659">
    <property type="component" value="Unassembled WGS sequence"/>
</dbReference>
<dbReference type="Proteomes" id="UP000095284">
    <property type="component" value="Unplaced"/>
</dbReference>
<dbReference type="Proteomes" id="UP000659654">
    <property type="component" value="Unassembled WGS sequence"/>
</dbReference>
<keyword evidence="4" id="KW-1185">Reference proteome</keyword>
<evidence type="ECO:0000313" key="3">
    <source>
        <dbReference type="Proteomes" id="UP000095284"/>
    </source>
</evidence>
<evidence type="ECO:0000256" key="1">
    <source>
        <dbReference type="SAM" id="MobiDB-lite"/>
    </source>
</evidence>
<reference evidence="5" key="1">
    <citation type="submission" date="2016-11" db="UniProtKB">
        <authorList>
            <consortium name="WormBaseParasite"/>
        </authorList>
    </citation>
    <scope>IDENTIFICATION</scope>
</reference>